<dbReference type="GO" id="GO:0009451">
    <property type="term" value="P:RNA modification"/>
    <property type="evidence" value="ECO:0007669"/>
    <property type="project" value="InterPro"/>
</dbReference>
<reference evidence="6" key="1">
    <citation type="journal article" date="2017" name="Nat. Commun.">
        <title>The asparagus genome sheds light on the origin and evolution of a young Y chromosome.</title>
        <authorList>
            <person name="Harkess A."/>
            <person name="Zhou J."/>
            <person name="Xu C."/>
            <person name="Bowers J.E."/>
            <person name="Van der Hulst R."/>
            <person name="Ayyampalayam S."/>
            <person name="Mercati F."/>
            <person name="Riccardi P."/>
            <person name="McKain M.R."/>
            <person name="Kakrana A."/>
            <person name="Tang H."/>
            <person name="Ray J."/>
            <person name="Groenendijk J."/>
            <person name="Arikit S."/>
            <person name="Mathioni S.M."/>
            <person name="Nakano M."/>
            <person name="Shan H."/>
            <person name="Telgmann-Rauber A."/>
            <person name="Kanno A."/>
            <person name="Yue Z."/>
            <person name="Chen H."/>
            <person name="Li W."/>
            <person name="Chen Y."/>
            <person name="Xu X."/>
            <person name="Zhang Y."/>
            <person name="Luo S."/>
            <person name="Chen H."/>
            <person name="Gao J."/>
            <person name="Mao Z."/>
            <person name="Pires J.C."/>
            <person name="Luo M."/>
            <person name="Kudrna D."/>
            <person name="Wing R.A."/>
            <person name="Meyers B.C."/>
            <person name="Yi K."/>
            <person name="Kong H."/>
            <person name="Lavrijsen P."/>
            <person name="Sunseri F."/>
            <person name="Falavigna A."/>
            <person name="Ye Y."/>
            <person name="Leebens-Mack J.H."/>
            <person name="Chen G."/>
        </authorList>
    </citation>
    <scope>NUCLEOTIDE SEQUENCE [LARGE SCALE GENOMIC DNA]</scope>
    <source>
        <strain evidence="6">cv. DH0086</strain>
    </source>
</reference>
<proteinExistence type="predicted"/>
<evidence type="ECO:0000313" key="5">
    <source>
        <dbReference type="EMBL" id="ONK80494.1"/>
    </source>
</evidence>
<dbReference type="Pfam" id="PF20431">
    <property type="entry name" value="E_motif"/>
    <property type="match status" value="1"/>
</dbReference>
<sequence>MSLPFFSSLLDSSIHPSQVFQIHALILTSGLFNSHSLTSKLLQSSSKFNQLQHARQLFDQIPQPNIFVYNSIIKLHSNHNLFYHTLQYYSQMIRTNMGFDRFTLPPILKACTGLSSLNFGRSVHALIVRFGFESDTFVQNGLIWMYAKCGEIKLATDVFHELKSRNVVSWTSIITGLTQNRYPLEALRIFQAMRVSSDVRPDFISLVTVLKAYTDVDDLGHGSSVHGLIVKLGLDDEMDLVITLSAMYAKCGQVLVARLLFDTMQNPDVILWNAMISGYAKNGFATEAVDLFKEMVARNIIPDSITIRSATMACAQIGSLEVGKWMENYTCKSEYKDDIFVKTTIIDMIHNHVEFGELAAEQIFDLDPLNAGHYVQLSNIYASTGMWSGVARVRVLMEERGVAKEIGNSFIEINGKLQSFRVEDLSHPRKLLTLRDDALRCVDIEGQCIMWNETKPLFSTYSAYATLSVELDWSLKPSKLEYSVNKYVTVLGSDFYHVLIESILDKENFTQEELLDEEDMIQRQRAQVEQLVQYIAEDAPADAESKRAFKFPFIACEIFTYTSSSGTENTAVIAAGLALISVAAVLAILLQVDKKTPQVQSTEYSGPPLSYYIGEFKPTSIVEAAVISKPQSSPTVEASAPSEPEIASNVQSEADASAAPEVQVELKVKGESSSVENVS</sequence>
<dbReference type="Pfam" id="PF01535">
    <property type="entry name" value="PPR"/>
    <property type="match status" value="2"/>
</dbReference>
<protein>
    <submittedName>
        <fullName evidence="5">Uncharacterized protein</fullName>
    </submittedName>
</protein>
<evidence type="ECO:0000256" key="4">
    <source>
        <dbReference type="SAM" id="Phobius"/>
    </source>
</evidence>
<organism evidence="5 6">
    <name type="scientific">Asparagus officinalis</name>
    <name type="common">Garden asparagus</name>
    <dbReference type="NCBI Taxonomy" id="4686"/>
    <lineage>
        <taxon>Eukaryota</taxon>
        <taxon>Viridiplantae</taxon>
        <taxon>Streptophyta</taxon>
        <taxon>Embryophyta</taxon>
        <taxon>Tracheophyta</taxon>
        <taxon>Spermatophyta</taxon>
        <taxon>Magnoliopsida</taxon>
        <taxon>Liliopsida</taxon>
        <taxon>Asparagales</taxon>
        <taxon>Asparagaceae</taxon>
        <taxon>Asparagoideae</taxon>
        <taxon>Asparagus</taxon>
    </lineage>
</organism>
<dbReference type="GO" id="GO:0003723">
    <property type="term" value="F:RNA binding"/>
    <property type="evidence" value="ECO:0007669"/>
    <property type="project" value="InterPro"/>
</dbReference>
<dbReference type="AlphaFoldDB" id="A0A5P1FR54"/>
<keyword evidence="6" id="KW-1185">Reference proteome</keyword>
<dbReference type="Pfam" id="PF13041">
    <property type="entry name" value="PPR_2"/>
    <property type="match status" value="1"/>
</dbReference>
<keyword evidence="4" id="KW-1133">Transmembrane helix</keyword>
<dbReference type="InterPro" id="IPR002885">
    <property type="entry name" value="PPR_rpt"/>
</dbReference>
<dbReference type="PANTHER" id="PTHR47926">
    <property type="entry name" value="PENTATRICOPEPTIDE REPEAT-CONTAINING PROTEIN"/>
    <property type="match status" value="1"/>
</dbReference>
<keyword evidence="1" id="KW-0677">Repeat</keyword>
<dbReference type="InterPro" id="IPR046960">
    <property type="entry name" value="PPR_At4g14850-like_plant"/>
</dbReference>
<evidence type="ECO:0000256" key="1">
    <source>
        <dbReference type="ARBA" id="ARBA00022737"/>
    </source>
</evidence>
<dbReference type="PROSITE" id="PS51375">
    <property type="entry name" value="PPR"/>
    <property type="match status" value="2"/>
</dbReference>
<feature type="region of interest" description="Disordered" evidence="3">
    <location>
        <begin position="631"/>
        <end position="661"/>
    </location>
</feature>
<dbReference type="Gene3D" id="1.25.40.10">
    <property type="entry name" value="Tetratricopeptide repeat domain"/>
    <property type="match status" value="3"/>
</dbReference>
<accession>A0A5P1FR54</accession>
<evidence type="ECO:0000313" key="6">
    <source>
        <dbReference type="Proteomes" id="UP000243459"/>
    </source>
</evidence>
<dbReference type="NCBIfam" id="TIGR00756">
    <property type="entry name" value="PPR"/>
    <property type="match status" value="2"/>
</dbReference>
<dbReference type="EMBL" id="CM007381">
    <property type="protein sequence ID" value="ONK80494.1"/>
    <property type="molecule type" value="Genomic_DNA"/>
</dbReference>
<dbReference type="Proteomes" id="UP000243459">
    <property type="component" value="Chromosome 1"/>
</dbReference>
<dbReference type="FunFam" id="1.25.40.10:FF:000344">
    <property type="entry name" value="Pentatricopeptide repeat-containing protein"/>
    <property type="match status" value="1"/>
</dbReference>
<gene>
    <name evidence="5" type="ORF">A4U43_C01F18340</name>
</gene>
<dbReference type="Gramene" id="ONK80494">
    <property type="protein sequence ID" value="ONK80494"/>
    <property type="gene ID" value="A4U43_C01F18340"/>
</dbReference>
<keyword evidence="4" id="KW-0472">Membrane</keyword>
<dbReference type="FunFam" id="1.25.40.10:FF:000309">
    <property type="entry name" value="Pentatricopeptide repeat-containing protein, chloroplastic"/>
    <property type="match status" value="1"/>
</dbReference>
<feature type="transmembrane region" description="Helical" evidence="4">
    <location>
        <begin position="571"/>
        <end position="590"/>
    </location>
</feature>
<evidence type="ECO:0000256" key="2">
    <source>
        <dbReference type="PROSITE-ProRule" id="PRU00708"/>
    </source>
</evidence>
<dbReference type="InterPro" id="IPR046848">
    <property type="entry name" value="E_motif"/>
</dbReference>
<feature type="repeat" description="PPR" evidence="2">
    <location>
        <begin position="268"/>
        <end position="302"/>
    </location>
</feature>
<name>A0A5P1FR54_ASPOF</name>
<keyword evidence="4" id="KW-0812">Transmembrane</keyword>
<dbReference type="PANTHER" id="PTHR47926:SF347">
    <property type="entry name" value="PENTATRICOPEPTIDE REPEAT-CONTAINING PROTEIN"/>
    <property type="match status" value="1"/>
</dbReference>
<evidence type="ECO:0000256" key="3">
    <source>
        <dbReference type="SAM" id="MobiDB-lite"/>
    </source>
</evidence>
<dbReference type="InterPro" id="IPR011990">
    <property type="entry name" value="TPR-like_helical_dom_sf"/>
</dbReference>
<feature type="repeat" description="PPR" evidence="2">
    <location>
        <begin position="135"/>
        <end position="169"/>
    </location>
</feature>